<feature type="signal peptide" evidence="1">
    <location>
        <begin position="1"/>
        <end position="20"/>
    </location>
</feature>
<name>A0A7Z0MNX2_9GAMM</name>
<dbReference type="EMBL" id="JACCHS010000094">
    <property type="protein sequence ID" value="NYT47159.1"/>
    <property type="molecule type" value="Genomic_DNA"/>
</dbReference>
<sequence length="92" mass="10541">MNRSIFYTVLLVLSVNDCCAQTTEFTFVDNDAQSSPQSYQYSVIQAGDNFNFKFDTVPEDNTTTLQAGYHVLQSVHKDSSINKIYSEHYIRE</sequence>
<evidence type="ECO:0000256" key="1">
    <source>
        <dbReference type="SAM" id="SignalP"/>
    </source>
</evidence>
<dbReference type="Proteomes" id="UP000537890">
    <property type="component" value="Unassembled WGS sequence"/>
</dbReference>
<proteinExistence type="predicted"/>
<protein>
    <submittedName>
        <fullName evidence="2">Uncharacterized protein</fullName>
    </submittedName>
</protein>
<organism evidence="2 3">
    <name type="scientific">Candidatus Methanofishera endochildressiae</name>
    <dbReference type="NCBI Taxonomy" id="2738884"/>
    <lineage>
        <taxon>Bacteria</taxon>
        <taxon>Pseudomonadati</taxon>
        <taxon>Pseudomonadota</taxon>
        <taxon>Gammaproteobacteria</taxon>
        <taxon>Candidatus Methanofishera</taxon>
    </lineage>
</organism>
<evidence type="ECO:0000313" key="2">
    <source>
        <dbReference type="EMBL" id="NYT47159.1"/>
    </source>
</evidence>
<comment type="caution">
    <text evidence="2">The sequence shown here is derived from an EMBL/GenBank/DDBJ whole genome shotgun (WGS) entry which is preliminary data.</text>
</comment>
<feature type="chain" id="PRO_5031416921" evidence="1">
    <location>
        <begin position="21"/>
        <end position="92"/>
    </location>
</feature>
<reference evidence="2 3" key="1">
    <citation type="submission" date="2020-05" db="EMBL/GenBank/DDBJ databases">
        <title>Horizontal transmission and recombination maintain forever young bacterial symbiont genomes.</title>
        <authorList>
            <person name="Russell S.L."/>
            <person name="Pepper-Tunick E."/>
            <person name="Svedberg J."/>
            <person name="Byrne A."/>
            <person name="Ruelas Castillo J."/>
            <person name="Vollmers C."/>
            <person name="Beinart R.A."/>
            <person name="Corbett-Detig R."/>
        </authorList>
    </citation>
    <scope>NUCLEOTIDE SEQUENCE [LARGE SCALE GENOMIC DNA]</scope>
    <source>
        <strain evidence="2">4727-3</strain>
    </source>
</reference>
<accession>A0A7Z0MNX2</accession>
<dbReference type="AlphaFoldDB" id="A0A7Z0MNX2"/>
<evidence type="ECO:0000313" key="3">
    <source>
        <dbReference type="Proteomes" id="UP000537890"/>
    </source>
</evidence>
<gene>
    <name evidence="2" type="ORF">H0A75_05785</name>
</gene>
<keyword evidence="1" id="KW-0732">Signal</keyword>